<evidence type="ECO:0000256" key="2">
    <source>
        <dbReference type="ARBA" id="ARBA00022527"/>
    </source>
</evidence>
<dbReference type="InterPro" id="IPR000719">
    <property type="entry name" value="Prot_kinase_dom"/>
</dbReference>
<evidence type="ECO:0000256" key="1">
    <source>
        <dbReference type="ARBA" id="ARBA00012513"/>
    </source>
</evidence>
<feature type="non-terminal residue" evidence="11">
    <location>
        <position position="467"/>
    </location>
</feature>
<keyword evidence="4" id="KW-0547">Nucleotide-binding</keyword>
<dbReference type="SMART" id="SM00220">
    <property type="entry name" value="S_TKc"/>
    <property type="match status" value="1"/>
</dbReference>
<organism evidence="11 12">
    <name type="scientific">Clonostachys rhizophaga</name>
    <dbReference type="NCBI Taxonomy" id="160324"/>
    <lineage>
        <taxon>Eukaryota</taxon>
        <taxon>Fungi</taxon>
        <taxon>Dikarya</taxon>
        <taxon>Ascomycota</taxon>
        <taxon>Pezizomycotina</taxon>
        <taxon>Sordariomycetes</taxon>
        <taxon>Hypocreomycetidae</taxon>
        <taxon>Hypocreales</taxon>
        <taxon>Bionectriaceae</taxon>
        <taxon>Clonostachys</taxon>
    </lineage>
</organism>
<evidence type="ECO:0000256" key="6">
    <source>
        <dbReference type="ARBA" id="ARBA00022840"/>
    </source>
</evidence>
<evidence type="ECO:0000256" key="4">
    <source>
        <dbReference type="ARBA" id="ARBA00022741"/>
    </source>
</evidence>
<dbReference type="GO" id="GO:0005524">
    <property type="term" value="F:ATP binding"/>
    <property type="evidence" value="ECO:0007669"/>
    <property type="project" value="UniProtKB-KW"/>
</dbReference>
<evidence type="ECO:0000313" key="12">
    <source>
        <dbReference type="Proteomes" id="UP000696573"/>
    </source>
</evidence>
<accession>A0A9N9VU33</accession>
<feature type="domain" description="Protein kinase" evidence="10">
    <location>
        <begin position="211"/>
        <end position="467"/>
    </location>
</feature>
<comment type="catalytic activity">
    <reaction evidence="8">
        <text>L-seryl-[protein] + ATP = O-phospho-L-seryl-[protein] + ADP + H(+)</text>
        <dbReference type="Rhea" id="RHEA:17989"/>
        <dbReference type="Rhea" id="RHEA-COMP:9863"/>
        <dbReference type="Rhea" id="RHEA-COMP:11604"/>
        <dbReference type="ChEBI" id="CHEBI:15378"/>
        <dbReference type="ChEBI" id="CHEBI:29999"/>
        <dbReference type="ChEBI" id="CHEBI:30616"/>
        <dbReference type="ChEBI" id="CHEBI:83421"/>
        <dbReference type="ChEBI" id="CHEBI:456216"/>
        <dbReference type="EC" id="2.7.11.1"/>
    </reaction>
</comment>
<gene>
    <name evidence="11" type="ORF">CRHIZ90672A_00002494</name>
</gene>
<dbReference type="PANTHER" id="PTHR24361">
    <property type="entry name" value="MITOGEN-ACTIVATED KINASE KINASE KINASE"/>
    <property type="match status" value="1"/>
</dbReference>
<dbReference type="PROSITE" id="PS50011">
    <property type="entry name" value="PROTEIN_KINASE_DOM"/>
    <property type="match status" value="1"/>
</dbReference>
<evidence type="ECO:0000256" key="5">
    <source>
        <dbReference type="ARBA" id="ARBA00022777"/>
    </source>
</evidence>
<keyword evidence="5" id="KW-0418">Kinase</keyword>
<name>A0A9N9VU33_9HYPO</name>
<dbReference type="EC" id="2.7.11.1" evidence="1"/>
<evidence type="ECO:0000256" key="3">
    <source>
        <dbReference type="ARBA" id="ARBA00022679"/>
    </source>
</evidence>
<keyword evidence="3" id="KW-0808">Transferase</keyword>
<feature type="region of interest" description="Disordered" evidence="9">
    <location>
        <begin position="404"/>
        <end position="433"/>
    </location>
</feature>
<evidence type="ECO:0000256" key="7">
    <source>
        <dbReference type="ARBA" id="ARBA00047899"/>
    </source>
</evidence>
<dbReference type="PANTHER" id="PTHR24361:SF433">
    <property type="entry name" value="PROTEIN KINASE DOMAIN-CONTAINING PROTEIN"/>
    <property type="match status" value="1"/>
</dbReference>
<dbReference type="GO" id="GO:0004674">
    <property type="term" value="F:protein serine/threonine kinase activity"/>
    <property type="evidence" value="ECO:0007669"/>
    <property type="project" value="UniProtKB-KW"/>
</dbReference>
<dbReference type="GO" id="GO:0005737">
    <property type="term" value="C:cytoplasm"/>
    <property type="evidence" value="ECO:0007669"/>
    <property type="project" value="TreeGrafter"/>
</dbReference>
<evidence type="ECO:0000256" key="9">
    <source>
        <dbReference type="SAM" id="MobiDB-lite"/>
    </source>
</evidence>
<reference evidence="11" key="1">
    <citation type="submission" date="2021-10" db="EMBL/GenBank/DDBJ databases">
        <authorList>
            <person name="Piombo E."/>
        </authorList>
    </citation>
    <scope>NUCLEOTIDE SEQUENCE</scope>
</reference>
<dbReference type="InterPro" id="IPR053235">
    <property type="entry name" value="Ser_Thr_kinase"/>
</dbReference>
<dbReference type="EMBL" id="CABFNQ020000744">
    <property type="protein sequence ID" value="CAH0032712.1"/>
    <property type="molecule type" value="Genomic_DNA"/>
</dbReference>
<dbReference type="Gene3D" id="1.10.510.10">
    <property type="entry name" value="Transferase(Phosphotransferase) domain 1"/>
    <property type="match status" value="1"/>
</dbReference>
<evidence type="ECO:0000256" key="8">
    <source>
        <dbReference type="ARBA" id="ARBA00048679"/>
    </source>
</evidence>
<dbReference type="Pfam" id="PF00069">
    <property type="entry name" value="Pkinase"/>
    <property type="match status" value="1"/>
</dbReference>
<dbReference type="AlphaFoldDB" id="A0A9N9VU33"/>
<comment type="catalytic activity">
    <reaction evidence="7">
        <text>L-threonyl-[protein] + ATP = O-phospho-L-threonyl-[protein] + ADP + H(+)</text>
        <dbReference type="Rhea" id="RHEA:46608"/>
        <dbReference type="Rhea" id="RHEA-COMP:11060"/>
        <dbReference type="Rhea" id="RHEA-COMP:11605"/>
        <dbReference type="ChEBI" id="CHEBI:15378"/>
        <dbReference type="ChEBI" id="CHEBI:30013"/>
        <dbReference type="ChEBI" id="CHEBI:30616"/>
        <dbReference type="ChEBI" id="CHEBI:61977"/>
        <dbReference type="ChEBI" id="CHEBI:456216"/>
        <dbReference type="EC" id="2.7.11.1"/>
    </reaction>
</comment>
<dbReference type="SUPFAM" id="SSF56112">
    <property type="entry name" value="Protein kinase-like (PK-like)"/>
    <property type="match status" value="1"/>
</dbReference>
<keyword evidence="6" id="KW-0067">ATP-binding</keyword>
<keyword evidence="12" id="KW-1185">Reference proteome</keyword>
<dbReference type="InterPro" id="IPR011009">
    <property type="entry name" value="Kinase-like_dom_sf"/>
</dbReference>
<comment type="caution">
    <text evidence="11">The sequence shown here is derived from an EMBL/GenBank/DDBJ whole genome shotgun (WGS) entry which is preliminary data.</text>
</comment>
<evidence type="ECO:0000313" key="11">
    <source>
        <dbReference type="EMBL" id="CAH0032712.1"/>
    </source>
</evidence>
<sequence length="467" mass="51959">MAASDGRRSPHQQTLFHLIPRNQKAAAALYHPDNSPFVSTTSDGTGLEVGHHVHSTPRGDVITSLGRDADLILSQSQFQHKRPPFVSSRHVDFQLSKLSQKVMLRVLSKDKSSVSVRPRGSKDADVNDFDMSGVETPQCVHPRKYWGDRYQEYGESCRIDICDYSFNLIWVKKTTGQLQALALKRPAPKDPLYDTHSKSAESVECHVHEIFDTREPKHVSPFTTVHKALDNTTGNNIIVTMIKLGNFGARKNEVRSAIRQEVAFLQKLRHPNIIPCLGSRHFQTDVPVFYTDLAEGDILYLSKTQTILWPSGLGRRMMRQILDALAYLSGNNMSHGSIEPAKILYTYSRTQNKAEIDNLSALCQVMVRVRNLWPLFNPMATEDPKQRASATQMIHFLAGLEGPVQPPVAPAPAPPSLGAGGPTDGPADPGGQKLEQAIIGYNLRNRTVTQRAEQRAHVSEIQRQGVT</sequence>
<keyword evidence="2" id="KW-0723">Serine/threonine-protein kinase</keyword>
<evidence type="ECO:0000259" key="10">
    <source>
        <dbReference type="PROSITE" id="PS50011"/>
    </source>
</evidence>
<proteinExistence type="predicted"/>
<protein>
    <recommendedName>
        <fullName evidence="1">non-specific serine/threonine protein kinase</fullName>
        <ecNumber evidence="1">2.7.11.1</ecNumber>
    </recommendedName>
</protein>
<feature type="compositionally biased region" description="Pro residues" evidence="9">
    <location>
        <begin position="404"/>
        <end position="415"/>
    </location>
</feature>
<dbReference type="OrthoDB" id="4062651at2759"/>
<dbReference type="Proteomes" id="UP000696573">
    <property type="component" value="Unassembled WGS sequence"/>
</dbReference>